<keyword evidence="2" id="KW-1185">Reference proteome</keyword>
<proteinExistence type="predicted"/>
<dbReference type="OrthoDB" id="6262491at2759"/>
<dbReference type="Proteomes" id="UP000000600">
    <property type="component" value="Unassembled WGS sequence"/>
</dbReference>
<evidence type="ECO:0000313" key="1">
    <source>
        <dbReference type="EMBL" id="CAK88408.1"/>
    </source>
</evidence>
<organism evidence="1 2">
    <name type="scientific">Paramecium tetraurelia</name>
    <dbReference type="NCBI Taxonomy" id="5888"/>
    <lineage>
        <taxon>Eukaryota</taxon>
        <taxon>Sar</taxon>
        <taxon>Alveolata</taxon>
        <taxon>Ciliophora</taxon>
        <taxon>Intramacronucleata</taxon>
        <taxon>Oligohymenophorea</taxon>
        <taxon>Peniculida</taxon>
        <taxon>Parameciidae</taxon>
        <taxon>Paramecium</taxon>
    </lineage>
</organism>
<gene>
    <name evidence="1" type="ORF">GSPATT00021575001</name>
</gene>
<name>A0DZE1_PARTE</name>
<reference evidence="1 2" key="1">
    <citation type="journal article" date="2006" name="Nature">
        <title>Global trends of whole-genome duplications revealed by the ciliate Paramecium tetraurelia.</title>
        <authorList>
            <consortium name="Genoscope"/>
            <person name="Aury J.-M."/>
            <person name="Jaillon O."/>
            <person name="Duret L."/>
            <person name="Noel B."/>
            <person name="Jubin C."/>
            <person name="Porcel B.M."/>
            <person name="Segurens B."/>
            <person name="Daubin V."/>
            <person name="Anthouard V."/>
            <person name="Aiach N."/>
            <person name="Arnaiz O."/>
            <person name="Billaut A."/>
            <person name="Beisson J."/>
            <person name="Blanc I."/>
            <person name="Bouhouche K."/>
            <person name="Camara F."/>
            <person name="Duharcourt S."/>
            <person name="Guigo R."/>
            <person name="Gogendeau D."/>
            <person name="Katinka M."/>
            <person name="Keller A.-M."/>
            <person name="Kissmehl R."/>
            <person name="Klotz C."/>
            <person name="Koll F."/>
            <person name="Le Moue A."/>
            <person name="Lepere C."/>
            <person name="Malinsky S."/>
            <person name="Nowacki M."/>
            <person name="Nowak J.K."/>
            <person name="Plattner H."/>
            <person name="Poulain J."/>
            <person name="Ruiz F."/>
            <person name="Serrano V."/>
            <person name="Zagulski M."/>
            <person name="Dessen P."/>
            <person name="Betermier M."/>
            <person name="Weissenbach J."/>
            <person name="Scarpelli C."/>
            <person name="Schachter V."/>
            <person name="Sperling L."/>
            <person name="Meyer E."/>
            <person name="Cohen J."/>
            <person name="Wincker P."/>
        </authorList>
    </citation>
    <scope>NUCLEOTIDE SEQUENCE [LARGE SCALE GENOMIC DNA]</scope>
    <source>
        <strain evidence="1 2">Stock d4-2</strain>
    </source>
</reference>
<dbReference type="GeneID" id="5041608"/>
<dbReference type="RefSeq" id="XP_001455805.1">
    <property type="nucleotide sequence ID" value="XM_001455768.1"/>
</dbReference>
<dbReference type="EMBL" id="CT868650">
    <property type="protein sequence ID" value="CAK88408.1"/>
    <property type="molecule type" value="Genomic_DNA"/>
</dbReference>
<dbReference type="KEGG" id="ptm:GSPATT00021575001"/>
<sequence>MISTNDSEIRVWKFQQGTLSEITTLNGINKTITSLSIVFYQLFLIKQSVDGIKQKVKNGRILLITFNCRVCLILINLKTYTSLKEKLFQIKIWKVDFLKNQLYYQYSLK</sequence>
<accession>A0DZE1</accession>
<dbReference type="InParanoid" id="A0DZE1"/>
<evidence type="ECO:0000313" key="2">
    <source>
        <dbReference type="Proteomes" id="UP000000600"/>
    </source>
</evidence>
<dbReference type="AlphaFoldDB" id="A0DZE1"/>
<dbReference type="HOGENOM" id="CLU_2189077_0_0_1"/>
<protein>
    <submittedName>
        <fullName evidence="1">Uncharacterized protein</fullName>
    </submittedName>
</protein>